<evidence type="ECO:0000313" key="2">
    <source>
        <dbReference type="Proteomes" id="UP001148838"/>
    </source>
</evidence>
<dbReference type="Proteomes" id="UP001148838">
    <property type="component" value="Unassembled WGS sequence"/>
</dbReference>
<organism evidence="1 2">
    <name type="scientific">Periplaneta americana</name>
    <name type="common">American cockroach</name>
    <name type="synonym">Blatta americana</name>
    <dbReference type="NCBI Taxonomy" id="6978"/>
    <lineage>
        <taxon>Eukaryota</taxon>
        <taxon>Metazoa</taxon>
        <taxon>Ecdysozoa</taxon>
        <taxon>Arthropoda</taxon>
        <taxon>Hexapoda</taxon>
        <taxon>Insecta</taxon>
        <taxon>Pterygota</taxon>
        <taxon>Neoptera</taxon>
        <taxon>Polyneoptera</taxon>
        <taxon>Dictyoptera</taxon>
        <taxon>Blattodea</taxon>
        <taxon>Blattoidea</taxon>
        <taxon>Blattidae</taxon>
        <taxon>Blattinae</taxon>
        <taxon>Periplaneta</taxon>
    </lineage>
</organism>
<sequence>MNRHNVRIWRTEISRAVIEHVRDSPKGFVKDIVFVSPLTADLQELCHRITAAAALVNHDMLECNQDRVCSQSCLTVIVSSTELVSIVLSRNMFAFSSEERAFNIESYFRTGRIDGIVYALSEFTRVRRNAALLSRNS</sequence>
<accession>A0ABQ8SQ15</accession>
<comment type="caution">
    <text evidence="1">The sequence shown here is derived from an EMBL/GenBank/DDBJ whole genome shotgun (WGS) entry which is preliminary data.</text>
</comment>
<keyword evidence="2" id="KW-1185">Reference proteome</keyword>
<gene>
    <name evidence="1" type="ORF">ANN_18905</name>
</gene>
<name>A0ABQ8SQ15_PERAM</name>
<proteinExistence type="predicted"/>
<reference evidence="1 2" key="1">
    <citation type="journal article" date="2022" name="Allergy">
        <title>Genome assembly and annotation of Periplaneta americana reveal a comprehensive cockroach allergen profile.</title>
        <authorList>
            <person name="Wang L."/>
            <person name="Xiong Q."/>
            <person name="Saelim N."/>
            <person name="Wang L."/>
            <person name="Nong W."/>
            <person name="Wan A.T."/>
            <person name="Shi M."/>
            <person name="Liu X."/>
            <person name="Cao Q."/>
            <person name="Hui J.H.L."/>
            <person name="Sookrung N."/>
            <person name="Leung T.F."/>
            <person name="Tungtrongchitr A."/>
            <person name="Tsui S.K.W."/>
        </authorList>
    </citation>
    <scope>NUCLEOTIDE SEQUENCE [LARGE SCALE GENOMIC DNA]</scope>
    <source>
        <strain evidence="1">PWHHKU_190912</strain>
    </source>
</reference>
<evidence type="ECO:0000313" key="1">
    <source>
        <dbReference type="EMBL" id="KAJ4436274.1"/>
    </source>
</evidence>
<dbReference type="EMBL" id="JAJSOF020000023">
    <property type="protein sequence ID" value="KAJ4436274.1"/>
    <property type="molecule type" value="Genomic_DNA"/>
</dbReference>
<protein>
    <submittedName>
        <fullName evidence="1">Uncharacterized protein</fullName>
    </submittedName>
</protein>